<dbReference type="Pfam" id="PF00107">
    <property type="entry name" value="ADH_zinc_N"/>
    <property type="match status" value="1"/>
</dbReference>
<organism evidence="4 5">
    <name type="scientific">Coccomyxa subellipsoidea</name>
    <dbReference type="NCBI Taxonomy" id="248742"/>
    <lineage>
        <taxon>Eukaryota</taxon>
        <taxon>Viridiplantae</taxon>
        <taxon>Chlorophyta</taxon>
        <taxon>core chlorophytes</taxon>
        <taxon>Trebouxiophyceae</taxon>
        <taxon>Trebouxiophyceae incertae sedis</taxon>
        <taxon>Coccomyxaceae</taxon>
        <taxon>Coccomyxa</taxon>
    </lineage>
</organism>
<dbReference type="EMBL" id="JALJOT010000010">
    <property type="protein sequence ID" value="KAK9906384.1"/>
    <property type="molecule type" value="Genomic_DNA"/>
</dbReference>
<keyword evidence="5" id="KW-1185">Reference proteome</keyword>
<gene>
    <name evidence="4" type="ORF">WJX75_000926</name>
</gene>
<dbReference type="NCBIfam" id="TIGR02824">
    <property type="entry name" value="quinone_pig3"/>
    <property type="match status" value="1"/>
</dbReference>
<keyword evidence="2" id="KW-0560">Oxidoreductase</keyword>
<dbReference type="CDD" id="cd05276">
    <property type="entry name" value="p53_inducible_oxidoreductase"/>
    <property type="match status" value="1"/>
</dbReference>
<accession>A0ABR2YJ04</accession>
<dbReference type="InterPro" id="IPR036291">
    <property type="entry name" value="NAD(P)-bd_dom_sf"/>
</dbReference>
<protein>
    <recommendedName>
        <fullName evidence="3">Enoyl reductase (ER) domain-containing protein</fullName>
    </recommendedName>
</protein>
<dbReference type="SMART" id="SM00829">
    <property type="entry name" value="PKS_ER"/>
    <property type="match status" value="1"/>
</dbReference>
<dbReference type="InterPro" id="IPR014189">
    <property type="entry name" value="Quinone_OxRdtase_PIG3"/>
</dbReference>
<dbReference type="PANTHER" id="PTHR48106">
    <property type="entry name" value="QUINONE OXIDOREDUCTASE PIG3-RELATED"/>
    <property type="match status" value="1"/>
</dbReference>
<sequence length="330" mass="34866">MQAIVFDNPGDESVLQLGHVPMPGIDAHTVRIKVEAAGVNRADIMQRLGQYPPPAGSSPILGLEAAGTIAEVGSACTDDWKVGDRVMALCSGGAYAEQVVVDAGSLLKVPDSWTMIEAAGFMEVTLTAYLNIFQIGGAEKGKSVLIHGGGSGVGSQAIALCKAKGITTFVTAGSDEKCERCLQRGASYVLNYKTENVVDLVKGMTKGKGVDVILDCVGAPYLERNLECLGMDGKVVYIGVMGGAVAEKANLGILLKKRASLIGSTLRNRSLAFKANLVQNLRKDFADERKRGDIKPIIDKVLPLESAGDAHRRMASSTHFGKIILNVKPV</sequence>
<dbReference type="PANTHER" id="PTHR48106:SF18">
    <property type="entry name" value="QUINONE OXIDOREDUCTASE PIG3"/>
    <property type="match status" value="1"/>
</dbReference>
<dbReference type="InterPro" id="IPR013149">
    <property type="entry name" value="ADH-like_C"/>
</dbReference>
<dbReference type="Gene3D" id="3.90.180.10">
    <property type="entry name" value="Medium-chain alcohol dehydrogenases, catalytic domain"/>
    <property type="match status" value="1"/>
</dbReference>
<dbReference type="InterPro" id="IPR020843">
    <property type="entry name" value="ER"/>
</dbReference>
<dbReference type="InterPro" id="IPR013154">
    <property type="entry name" value="ADH-like_N"/>
</dbReference>
<evidence type="ECO:0000313" key="4">
    <source>
        <dbReference type="EMBL" id="KAK9906384.1"/>
    </source>
</evidence>
<reference evidence="4 5" key="1">
    <citation type="journal article" date="2024" name="Nat. Commun.">
        <title>Phylogenomics reveals the evolutionary origins of lichenization in chlorophyte algae.</title>
        <authorList>
            <person name="Puginier C."/>
            <person name="Libourel C."/>
            <person name="Otte J."/>
            <person name="Skaloud P."/>
            <person name="Haon M."/>
            <person name="Grisel S."/>
            <person name="Petersen M."/>
            <person name="Berrin J.G."/>
            <person name="Delaux P.M."/>
            <person name="Dal Grande F."/>
            <person name="Keller J."/>
        </authorList>
    </citation>
    <scope>NUCLEOTIDE SEQUENCE [LARGE SCALE GENOMIC DNA]</scope>
    <source>
        <strain evidence="4 5">SAG 216-7</strain>
    </source>
</reference>
<dbReference type="Proteomes" id="UP001491310">
    <property type="component" value="Unassembled WGS sequence"/>
</dbReference>
<evidence type="ECO:0000259" key="3">
    <source>
        <dbReference type="SMART" id="SM00829"/>
    </source>
</evidence>
<comment type="caution">
    <text evidence="4">The sequence shown here is derived from an EMBL/GenBank/DDBJ whole genome shotgun (WGS) entry which is preliminary data.</text>
</comment>
<evidence type="ECO:0000313" key="5">
    <source>
        <dbReference type="Proteomes" id="UP001491310"/>
    </source>
</evidence>
<feature type="domain" description="Enoyl reductase (ER)" evidence="3">
    <location>
        <begin position="10"/>
        <end position="325"/>
    </location>
</feature>
<dbReference type="Pfam" id="PF08240">
    <property type="entry name" value="ADH_N"/>
    <property type="match status" value="1"/>
</dbReference>
<dbReference type="InterPro" id="IPR011032">
    <property type="entry name" value="GroES-like_sf"/>
</dbReference>
<evidence type="ECO:0000256" key="1">
    <source>
        <dbReference type="ARBA" id="ARBA00022857"/>
    </source>
</evidence>
<dbReference type="Gene3D" id="3.40.50.720">
    <property type="entry name" value="NAD(P)-binding Rossmann-like Domain"/>
    <property type="match status" value="1"/>
</dbReference>
<evidence type="ECO:0000256" key="2">
    <source>
        <dbReference type="ARBA" id="ARBA00023002"/>
    </source>
</evidence>
<proteinExistence type="predicted"/>
<keyword evidence="1" id="KW-0521">NADP</keyword>
<dbReference type="SUPFAM" id="SSF50129">
    <property type="entry name" value="GroES-like"/>
    <property type="match status" value="1"/>
</dbReference>
<dbReference type="SUPFAM" id="SSF51735">
    <property type="entry name" value="NAD(P)-binding Rossmann-fold domains"/>
    <property type="match status" value="1"/>
</dbReference>
<name>A0ABR2YJ04_9CHLO</name>